<name>A0AB37UJJ1_9CYAN</name>
<proteinExistence type="predicted"/>
<reference evidence="1 2" key="1">
    <citation type="journal article" date="2019" name="Genome Biol. Evol.">
        <title>Day and night: Metabolic profiles and evolutionary relationships of six axenic non-marine cyanobacteria.</title>
        <authorList>
            <person name="Will S.E."/>
            <person name="Henke P."/>
            <person name="Boedeker C."/>
            <person name="Huang S."/>
            <person name="Brinkmann H."/>
            <person name="Rohde M."/>
            <person name="Jarek M."/>
            <person name="Friedl T."/>
            <person name="Seufert S."/>
            <person name="Schumacher M."/>
            <person name="Overmann J."/>
            <person name="Neumann-Schaal M."/>
            <person name="Petersen J."/>
        </authorList>
    </citation>
    <scope>NUCLEOTIDE SEQUENCE [LARGE SCALE GENOMIC DNA]</scope>
    <source>
        <strain evidence="1 2">SAG 39.79</strain>
    </source>
</reference>
<dbReference type="EMBL" id="RSCK01000023">
    <property type="protein sequence ID" value="RUT11570.1"/>
    <property type="molecule type" value="Genomic_DNA"/>
</dbReference>
<keyword evidence="2" id="KW-1185">Reference proteome</keyword>
<organism evidence="1 2">
    <name type="scientific">Chroococcidiopsis cubana SAG 39.79</name>
    <dbReference type="NCBI Taxonomy" id="388085"/>
    <lineage>
        <taxon>Bacteria</taxon>
        <taxon>Bacillati</taxon>
        <taxon>Cyanobacteriota</taxon>
        <taxon>Cyanophyceae</taxon>
        <taxon>Chroococcidiopsidales</taxon>
        <taxon>Chroococcidiopsidaceae</taxon>
        <taxon>Chroococcidiopsis</taxon>
    </lineage>
</organism>
<dbReference type="RefSeq" id="WP_127023335.1">
    <property type="nucleotide sequence ID" value="NZ_JAVKZF010000002.1"/>
</dbReference>
<gene>
    <name evidence="1" type="ORF">DSM107010_30570</name>
</gene>
<dbReference type="Proteomes" id="UP000282574">
    <property type="component" value="Unassembled WGS sequence"/>
</dbReference>
<accession>A0AB37UJJ1</accession>
<evidence type="ECO:0000313" key="1">
    <source>
        <dbReference type="EMBL" id="RUT11570.1"/>
    </source>
</evidence>
<comment type="caution">
    <text evidence="1">The sequence shown here is derived from an EMBL/GenBank/DDBJ whole genome shotgun (WGS) entry which is preliminary data.</text>
</comment>
<dbReference type="AlphaFoldDB" id="A0AB37UJJ1"/>
<sequence length="59" mass="6599">MSITRNCTFELLLSAADTVRAGVNLLRLIDQQYLETPFYGIRLAIRVSGEISIPIESTK</sequence>
<evidence type="ECO:0000313" key="2">
    <source>
        <dbReference type="Proteomes" id="UP000282574"/>
    </source>
</evidence>
<protein>
    <submittedName>
        <fullName evidence="1">Uncharacterized protein</fullName>
    </submittedName>
</protein>